<protein>
    <submittedName>
        <fullName evidence="1">Uncharacterized protein</fullName>
    </submittedName>
</protein>
<evidence type="ECO:0000313" key="2">
    <source>
        <dbReference type="Proteomes" id="UP000242447"/>
    </source>
</evidence>
<name>A0A1W6NYH9_9RHOB</name>
<proteinExistence type="predicted"/>
<evidence type="ECO:0000313" key="1">
    <source>
        <dbReference type="EMBL" id="ARO14239.1"/>
    </source>
</evidence>
<sequence length="97" mass="10642">MDFRVFYCDHIADFGLAESVELFRVIEETVAADADDNNPVANALRTCFLEDISSSEVGEASKSLMGPSSRAYFDFWHVWPSGPAIGYIDGSGSPSER</sequence>
<keyword evidence="2" id="KW-1185">Reference proteome</keyword>
<accession>A0A1W6NYH9</accession>
<organism evidence="1 2">
    <name type="scientific">Ketogulonicigenium robustum</name>
    <dbReference type="NCBI Taxonomy" id="92947"/>
    <lineage>
        <taxon>Bacteria</taxon>
        <taxon>Pseudomonadati</taxon>
        <taxon>Pseudomonadota</taxon>
        <taxon>Alphaproteobacteria</taxon>
        <taxon>Rhodobacterales</taxon>
        <taxon>Roseobacteraceae</taxon>
        <taxon>Ketogulonicigenium</taxon>
    </lineage>
</organism>
<gene>
    <name evidence="1" type="ORF">BVG79_00887</name>
</gene>
<dbReference type="KEGG" id="kro:BVG79_00887"/>
<dbReference type="EMBL" id="CP019937">
    <property type="protein sequence ID" value="ARO14239.1"/>
    <property type="molecule type" value="Genomic_DNA"/>
</dbReference>
<dbReference type="Proteomes" id="UP000242447">
    <property type="component" value="Chromosome"/>
</dbReference>
<dbReference type="AlphaFoldDB" id="A0A1W6NYH9"/>
<reference evidence="1 2" key="1">
    <citation type="submission" date="2017-02" db="EMBL/GenBank/DDBJ databases">
        <title>Ketogulonicigenium robustum SPU B003 Genome sequencing and assembly.</title>
        <authorList>
            <person name="Li Y."/>
            <person name="Liu L."/>
            <person name="Wang C."/>
            <person name="Zhang M."/>
            <person name="Zhang T."/>
            <person name="Zhang Y."/>
        </authorList>
    </citation>
    <scope>NUCLEOTIDE SEQUENCE [LARGE SCALE GENOMIC DNA]</scope>
    <source>
        <strain evidence="1 2">SPU_B003</strain>
    </source>
</reference>